<dbReference type="InterPro" id="IPR012328">
    <property type="entry name" value="Chalcone/stilbene_synt_C"/>
</dbReference>
<dbReference type="CDD" id="cd11031">
    <property type="entry name" value="Cyp158A-like"/>
    <property type="match status" value="1"/>
</dbReference>
<dbReference type="EMBL" id="BMVP01000004">
    <property type="protein sequence ID" value="GHB55543.1"/>
    <property type="molecule type" value="Genomic_DNA"/>
</dbReference>
<gene>
    <name evidence="4" type="ORF">GCM10010347_26880</name>
</gene>
<reference evidence="5" key="1">
    <citation type="journal article" date="2019" name="Int. J. Syst. Evol. Microbiol.">
        <title>The Global Catalogue of Microorganisms (GCM) 10K type strain sequencing project: providing services to taxonomists for standard genome sequencing and annotation.</title>
        <authorList>
            <consortium name="The Broad Institute Genomics Platform"/>
            <consortium name="The Broad Institute Genome Sequencing Center for Infectious Disease"/>
            <person name="Wu L."/>
            <person name="Ma J."/>
        </authorList>
    </citation>
    <scope>NUCLEOTIDE SEQUENCE [LARGE SCALE GENOMIC DNA]</scope>
    <source>
        <strain evidence="5">JCM 4738</strain>
    </source>
</reference>
<sequence>MAVLCRPAVTVPEYVITAEQTLGLVRTVHRDHPQLGLALRLIENTGVGKRHLVQPLEDTLRHPGFEARNKLYEAEAKARVPQVVRQALESAELSARDIDLIVYVSCTGFMMPSLTAWLINTMGFRPGTRQLPIAQLGCAAGGAAVNRAHDFCRAYPGANVLIVACEFCSLSYQPADLGVGTLLSNGLFGDAVAAAVVRGEGGTGIRLEHNASHLVPGTEDWIAYAVRDTGFHFLLDKRVPGTMEALAPVLTDVAGQHGWDVSRLGFYIVHAGGPRILDDLSKFLNVAPEAFRFSRATLSEYGNVASVVVLDALARLFDEGSVEEGAQGLIAGFGPGITAEMALGHWTPAQEAVLVGAAAGGSRAAAGRTAPVVPGARPGATAPVRTADTVRAPAPVPAPAAYRAPDARGVHFWTPPDLPGLTFDPLLARLLHEEPVARVKLPHGEGHAWLVTRYDDVRFVSIDPRFGRRAVMGRDVTRLAPHFIPMDGAVGVCDPPDHTRMRRVVARAFTSRALGRLREYAQAVMDGLLDRMAEHGGPLDLVAYLNRPFPLAMVGALMGVPEEDRPQMARWTDTILSAAQGREASERAKAEMAGYFRRLPERRTTGPGDDLGDALADAVGEGVLSLDEAVGLAVLVQIGGAHAVRNNSANMVYALLTHPAHLARLRAEPELVPQAVEELLRYIPHRNAVGLARIALEDVEVGGVPIRAGEPVYVSYLTANRDPDVFADPGRLDFDRVHNPHVSFGYGPHFCPASALARMESEILLRSLWDRFPGLRLAVPEDELAWERGALIRGPEKLPVTW</sequence>
<dbReference type="Pfam" id="PF02797">
    <property type="entry name" value="Chal_sti_synt_C"/>
    <property type="match status" value="1"/>
</dbReference>
<dbReference type="InterPro" id="IPR016039">
    <property type="entry name" value="Thiolase-like"/>
</dbReference>
<dbReference type="Pfam" id="PF00067">
    <property type="entry name" value="p450"/>
    <property type="match status" value="1"/>
</dbReference>
<evidence type="ECO:0000256" key="1">
    <source>
        <dbReference type="ARBA" id="ARBA00010617"/>
    </source>
</evidence>
<dbReference type="InterPro" id="IPR017972">
    <property type="entry name" value="Cyt_P450_CS"/>
</dbReference>
<evidence type="ECO:0000259" key="3">
    <source>
        <dbReference type="Pfam" id="PF02797"/>
    </source>
</evidence>
<dbReference type="CDD" id="cd00831">
    <property type="entry name" value="CHS_like"/>
    <property type="match status" value="1"/>
</dbReference>
<dbReference type="InterPro" id="IPR002397">
    <property type="entry name" value="Cyt_P450_B"/>
</dbReference>
<organism evidence="4 5">
    <name type="scientific">Streptomyces cirratus</name>
    <dbReference type="NCBI Taxonomy" id="68187"/>
    <lineage>
        <taxon>Bacteria</taxon>
        <taxon>Bacillati</taxon>
        <taxon>Actinomycetota</taxon>
        <taxon>Actinomycetes</taxon>
        <taxon>Kitasatosporales</taxon>
        <taxon>Streptomycetaceae</taxon>
        <taxon>Streptomyces</taxon>
    </lineage>
</organism>
<feature type="domain" description="Chalcone/stilbene synthase C-terminal" evidence="3">
    <location>
        <begin position="208"/>
        <end position="342"/>
    </location>
</feature>
<proteinExistence type="inferred from homology"/>
<dbReference type="PANTHER" id="PTHR46696:SF1">
    <property type="entry name" value="CYTOCHROME P450 YJIB-RELATED"/>
    <property type="match status" value="1"/>
</dbReference>
<comment type="caution">
    <text evidence="4">The sequence shown here is derived from an EMBL/GenBank/DDBJ whole genome shotgun (WGS) entry which is preliminary data.</text>
</comment>
<comment type="similarity">
    <text evidence="1">Belongs to the cytochrome P450 family.</text>
</comment>
<protein>
    <recommendedName>
        <fullName evidence="6">Cytochrome P450</fullName>
    </recommendedName>
</protein>
<evidence type="ECO:0000313" key="4">
    <source>
        <dbReference type="EMBL" id="GHB55543.1"/>
    </source>
</evidence>
<dbReference type="SUPFAM" id="SSF53901">
    <property type="entry name" value="Thiolase-like"/>
    <property type="match status" value="2"/>
</dbReference>
<dbReference type="PANTHER" id="PTHR46696">
    <property type="entry name" value="P450, PUTATIVE (EUROFUNG)-RELATED"/>
    <property type="match status" value="1"/>
</dbReference>
<dbReference type="SUPFAM" id="SSF48264">
    <property type="entry name" value="Cytochrome P450"/>
    <property type="match status" value="1"/>
</dbReference>
<dbReference type="PRINTS" id="PR00359">
    <property type="entry name" value="BP450"/>
</dbReference>
<dbReference type="InterPro" id="IPR001099">
    <property type="entry name" value="Chalcone/stilbene_synt_N"/>
</dbReference>
<name>A0ABQ3ERP8_9ACTN</name>
<dbReference type="Gene3D" id="3.40.47.10">
    <property type="match status" value="2"/>
</dbReference>
<dbReference type="InterPro" id="IPR001128">
    <property type="entry name" value="Cyt_P450"/>
</dbReference>
<dbReference type="Gene3D" id="1.10.630.10">
    <property type="entry name" value="Cytochrome P450"/>
    <property type="match status" value="1"/>
</dbReference>
<accession>A0ABQ3ERP8</accession>
<evidence type="ECO:0008006" key="6">
    <source>
        <dbReference type="Google" id="ProtNLM"/>
    </source>
</evidence>
<dbReference type="PROSITE" id="PS00086">
    <property type="entry name" value="CYTOCHROME_P450"/>
    <property type="match status" value="1"/>
</dbReference>
<keyword evidence="5" id="KW-1185">Reference proteome</keyword>
<dbReference type="Pfam" id="PF00195">
    <property type="entry name" value="Chal_sti_synt_N"/>
    <property type="match status" value="1"/>
</dbReference>
<evidence type="ECO:0000313" key="5">
    <source>
        <dbReference type="Proteomes" id="UP000642673"/>
    </source>
</evidence>
<dbReference type="InterPro" id="IPR036396">
    <property type="entry name" value="Cyt_P450_sf"/>
</dbReference>
<feature type="domain" description="Chalcone/stilbene synthase N-terminal" evidence="2">
    <location>
        <begin position="62"/>
        <end position="197"/>
    </location>
</feature>
<dbReference type="Proteomes" id="UP000642673">
    <property type="component" value="Unassembled WGS sequence"/>
</dbReference>
<evidence type="ECO:0000259" key="2">
    <source>
        <dbReference type="Pfam" id="PF00195"/>
    </source>
</evidence>